<dbReference type="EC" id="2.7.13.3" evidence="2"/>
<dbReference type="EMBL" id="QGGQ01000006">
    <property type="protein sequence ID" value="PWK22794.1"/>
    <property type="molecule type" value="Genomic_DNA"/>
</dbReference>
<dbReference type="Gene3D" id="1.10.287.130">
    <property type="match status" value="1"/>
</dbReference>
<dbReference type="SUPFAM" id="SSF55874">
    <property type="entry name" value="ATPase domain of HSP90 chaperone/DNA topoisomerase II/histidine kinase"/>
    <property type="match status" value="1"/>
</dbReference>
<dbReference type="SMART" id="SM00387">
    <property type="entry name" value="HATPase_c"/>
    <property type="match status" value="1"/>
</dbReference>
<dbReference type="GO" id="GO:0000155">
    <property type="term" value="F:phosphorelay sensor kinase activity"/>
    <property type="evidence" value="ECO:0007669"/>
    <property type="project" value="InterPro"/>
</dbReference>
<keyword evidence="6" id="KW-0472">Membrane</keyword>
<proteinExistence type="predicted"/>
<feature type="transmembrane region" description="Helical" evidence="6">
    <location>
        <begin position="80"/>
        <end position="102"/>
    </location>
</feature>
<keyword evidence="6" id="KW-1133">Transmembrane helix</keyword>
<keyword evidence="4" id="KW-0808">Transferase</keyword>
<protein>
    <recommendedName>
        <fullName evidence="2">histidine kinase</fullName>
        <ecNumber evidence="2">2.7.13.3</ecNumber>
    </recommendedName>
</protein>
<dbReference type="PANTHER" id="PTHR43304">
    <property type="entry name" value="PHYTOCHROME-LIKE PROTEIN CPH1"/>
    <property type="match status" value="1"/>
</dbReference>
<keyword evidence="11" id="KW-1185">Reference proteome</keyword>
<feature type="transmembrane region" description="Helical" evidence="6">
    <location>
        <begin position="154"/>
        <end position="172"/>
    </location>
</feature>
<comment type="caution">
    <text evidence="9">The sequence shown here is derived from an EMBL/GenBank/DDBJ whole genome shotgun (WGS) entry which is preliminary data.</text>
</comment>
<feature type="transmembrane region" description="Helical" evidence="6">
    <location>
        <begin position="122"/>
        <end position="142"/>
    </location>
</feature>
<dbReference type="EMBL" id="JACWLN010000005">
    <property type="protein sequence ID" value="MBD1261459.1"/>
    <property type="molecule type" value="Genomic_DNA"/>
</dbReference>
<dbReference type="SUPFAM" id="SSF47384">
    <property type="entry name" value="Homodimeric domain of signal transducing histidine kinase"/>
    <property type="match status" value="1"/>
</dbReference>
<dbReference type="InterPro" id="IPR036097">
    <property type="entry name" value="HisK_dim/P_sf"/>
</dbReference>
<keyword evidence="3" id="KW-0597">Phosphoprotein</keyword>
<sequence length="533" mass="60444">MIKTVNKLKDYTIQFWVGLIAILLGLVVLLGWAFDIEVLMTIIPGYVSMKFNTALFFILSGGITISLIEYKSYKTIRFFSILLAVFAFISLIQDILIIDLGIDQFFINDEVALLRDDTAPGRPSPITSFCFILFGLVFFLIRSNRIGNREISQYGLHLISFLSFVAIIGYLFNVPSLYKLSFFTSMALHTSVTLFIMSVSTTMFNPKLGITGMFTEKQIGNVMALNLFRKILPAILVLGFIQLILSRLAIITVDFGIALFSTCFTLILLYALWSTKELLNKIDNERKAAQHKIKKDNINLESKIRERTKYLTTQNKQLEDFSYIISHNLRGPLGNLKSLLGFYREEESIEGKDQLMDYFHNTVDNLSYTLEDLMQVVTIRHSSKKEKTTLVFDNIFSKLKENFQGQIIESGAVVTSDFSEAPTIEYSSMYLESIMHNLLSNALKYRSKDRAPEIHFKSKNHSDKIELSVVDNGLGINLELHGHKLFGLHKTFHKHPDAKGVGLFITKAQVEAMGGEITVQSQVNKGATFEIIF</sequence>
<dbReference type="AlphaFoldDB" id="A0A316DXK5"/>
<dbReference type="Proteomes" id="UP000651837">
    <property type="component" value="Unassembled WGS sequence"/>
</dbReference>
<comment type="catalytic activity">
    <reaction evidence="1">
        <text>ATP + protein L-histidine = ADP + protein N-phospho-L-histidine.</text>
        <dbReference type="EC" id="2.7.13.3"/>
    </reaction>
</comment>
<dbReference type="OrthoDB" id="5522855at2"/>
<dbReference type="InterPro" id="IPR003594">
    <property type="entry name" value="HATPase_dom"/>
</dbReference>
<dbReference type="PRINTS" id="PR00344">
    <property type="entry name" value="BCTRLSENSOR"/>
</dbReference>
<keyword evidence="6" id="KW-0812">Transmembrane</keyword>
<dbReference type="InterPro" id="IPR005467">
    <property type="entry name" value="His_kinase_dom"/>
</dbReference>
<dbReference type="PANTHER" id="PTHR43304:SF1">
    <property type="entry name" value="PAC DOMAIN-CONTAINING PROTEIN"/>
    <property type="match status" value="1"/>
</dbReference>
<name>A0A316DXK5_9FLAO</name>
<evidence type="ECO:0000259" key="7">
    <source>
        <dbReference type="PROSITE" id="PS50109"/>
    </source>
</evidence>
<feature type="transmembrane region" description="Helical" evidence="6">
    <location>
        <begin position="231"/>
        <end position="249"/>
    </location>
</feature>
<evidence type="ECO:0000256" key="4">
    <source>
        <dbReference type="ARBA" id="ARBA00022679"/>
    </source>
</evidence>
<keyword evidence="5 9" id="KW-0418">Kinase</keyword>
<evidence type="ECO:0000256" key="5">
    <source>
        <dbReference type="ARBA" id="ARBA00022777"/>
    </source>
</evidence>
<reference evidence="8 11" key="2">
    <citation type="submission" date="2020-07" db="EMBL/GenBank/DDBJ databases">
        <title>The draft genome sequence of Maribacter polysiphoniae KCTC 22021.</title>
        <authorList>
            <person name="Mu L."/>
        </authorList>
    </citation>
    <scope>NUCLEOTIDE SEQUENCE [LARGE SCALE GENOMIC DNA]</scope>
    <source>
        <strain evidence="8 11">KCTC 22021</strain>
    </source>
</reference>
<feature type="transmembrane region" description="Helical" evidence="6">
    <location>
        <begin position="12"/>
        <end position="34"/>
    </location>
</feature>
<feature type="transmembrane region" description="Helical" evidence="6">
    <location>
        <begin position="255"/>
        <end position="273"/>
    </location>
</feature>
<organism evidence="9 10">
    <name type="scientific">Maribacter polysiphoniae</name>
    <dbReference type="NCBI Taxonomy" id="429344"/>
    <lineage>
        <taxon>Bacteria</taxon>
        <taxon>Pseudomonadati</taxon>
        <taxon>Bacteroidota</taxon>
        <taxon>Flavobacteriia</taxon>
        <taxon>Flavobacteriales</taxon>
        <taxon>Flavobacteriaceae</taxon>
        <taxon>Maribacter</taxon>
    </lineage>
</organism>
<reference evidence="9 10" key="1">
    <citation type="submission" date="2018-05" db="EMBL/GenBank/DDBJ databases">
        <title>Genomic Encyclopedia of Archaeal and Bacterial Type Strains, Phase II (KMG-II): from individual species to whole genera.</title>
        <authorList>
            <person name="Goeker M."/>
        </authorList>
    </citation>
    <scope>NUCLEOTIDE SEQUENCE [LARGE SCALE GENOMIC DNA]</scope>
    <source>
        <strain evidence="9 10">DSM 23514</strain>
    </source>
</reference>
<feature type="domain" description="Histidine kinase" evidence="7">
    <location>
        <begin position="324"/>
        <end position="533"/>
    </location>
</feature>
<evidence type="ECO:0000256" key="1">
    <source>
        <dbReference type="ARBA" id="ARBA00000085"/>
    </source>
</evidence>
<evidence type="ECO:0000313" key="9">
    <source>
        <dbReference type="EMBL" id="PWK22794.1"/>
    </source>
</evidence>
<evidence type="ECO:0000256" key="3">
    <source>
        <dbReference type="ARBA" id="ARBA00022553"/>
    </source>
</evidence>
<dbReference type="InterPro" id="IPR052162">
    <property type="entry name" value="Sensor_kinase/Photoreceptor"/>
</dbReference>
<feature type="transmembrane region" description="Helical" evidence="6">
    <location>
        <begin position="46"/>
        <end position="68"/>
    </location>
</feature>
<evidence type="ECO:0000313" key="11">
    <source>
        <dbReference type="Proteomes" id="UP000651837"/>
    </source>
</evidence>
<dbReference type="RefSeq" id="WP_109651509.1">
    <property type="nucleotide sequence ID" value="NZ_JACWLN010000005.1"/>
</dbReference>
<accession>A0A316DXK5</accession>
<dbReference type="Proteomes" id="UP000245667">
    <property type="component" value="Unassembled WGS sequence"/>
</dbReference>
<dbReference type="Pfam" id="PF02518">
    <property type="entry name" value="HATPase_c"/>
    <property type="match status" value="1"/>
</dbReference>
<dbReference type="InterPro" id="IPR004358">
    <property type="entry name" value="Sig_transdc_His_kin-like_C"/>
</dbReference>
<evidence type="ECO:0000256" key="6">
    <source>
        <dbReference type="SAM" id="Phobius"/>
    </source>
</evidence>
<evidence type="ECO:0000313" key="8">
    <source>
        <dbReference type="EMBL" id="MBD1261459.1"/>
    </source>
</evidence>
<evidence type="ECO:0000256" key="2">
    <source>
        <dbReference type="ARBA" id="ARBA00012438"/>
    </source>
</evidence>
<dbReference type="PROSITE" id="PS50109">
    <property type="entry name" value="HIS_KIN"/>
    <property type="match status" value="1"/>
</dbReference>
<feature type="transmembrane region" description="Helical" evidence="6">
    <location>
        <begin position="192"/>
        <end position="210"/>
    </location>
</feature>
<dbReference type="InterPro" id="IPR036890">
    <property type="entry name" value="HATPase_C_sf"/>
</dbReference>
<evidence type="ECO:0000313" key="10">
    <source>
        <dbReference type="Proteomes" id="UP000245667"/>
    </source>
</evidence>
<gene>
    <name evidence="8" type="ORF">HZY62_12715</name>
    <name evidence="9" type="ORF">LX92_02731</name>
</gene>
<dbReference type="Gene3D" id="3.30.565.10">
    <property type="entry name" value="Histidine kinase-like ATPase, C-terminal domain"/>
    <property type="match status" value="1"/>
</dbReference>